<dbReference type="InterPro" id="IPR008147">
    <property type="entry name" value="Gln_synt_N"/>
</dbReference>
<dbReference type="Pfam" id="PF03951">
    <property type="entry name" value="Gln-synt_N"/>
    <property type="match status" value="1"/>
</dbReference>
<dbReference type="SUPFAM" id="SSF54368">
    <property type="entry name" value="Glutamine synthetase, N-terminal domain"/>
    <property type="match status" value="1"/>
</dbReference>
<reference evidence="22 24" key="2">
    <citation type="submission" date="2013-03" db="EMBL/GenBank/DDBJ databases">
        <title>The Genome Sequence of Enterococcus moraviensis BAA-383 (PacBio/Illumina hybrid assembly).</title>
        <authorList>
            <consortium name="The Broad Institute Genomics Platform"/>
            <consortium name="The Broad Institute Genome Sequencing Center for Infectious Disease"/>
            <person name="Earl A."/>
            <person name="Russ C."/>
            <person name="Gilmore M."/>
            <person name="Surin D."/>
            <person name="Walker B."/>
            <person name="Young S."/>
            <person name="Zeng Q."/>
            <person name="Gargeya S."/>
            <person name="Fitzgerald M."/>
            <person name="Haas B."/>
            <person name="Abouelleil A."/>
            <person name="Allen A.W."/>
            <person name="Alvarado L."/>
            <person name="Arachchi H.M."/>
            <person name="Berlin A.M."/>
            <person name="Chapman S.B."/>
            <person name="Gainer-Dewar J."/>
            <person name="Goldberg J."/>
            <person name="Griggs A."/>
            <person name="Gujja S."/>
            <person name="Hansen M."/>
            <person name="Howarth C."/>
            <person name="Imamovic A."/>
            <person name="Ireland A."/>
            <person name="Larimer J."/>
            <person name="McCowan C."/>
            <person name="Murphy C."/>
            <person name="Pearson M."/>
            <person name="Poon T.W."/>
            <person name="Priest M."/>
            <person name="Roberts A."/>
            <person name="Saif S."/>
            <person name="Shea T."/>
            <person name="Sisk P."/>
            <person name="Sykes S."/>
            <person name="Wortman J."/>
            <person name="Nusbaum C."/>
            <person name="Birren B."/>
        </authorList>
    </citation>
    <scope>NUCLEOTIDE SEQUENCE [LARGE SCALE GENOMIC DNA]</scope>
    <source>
        <strain evidence="22 24">ATCC BAA-383</strain>
    </source>
</reference>
<evidence type="ECO:0000256" key="5">
    <source>
        <dbReference type="ARBA" id="ARBA00022490"/>
    </source>
</evidence>
<feature type="binding site" evidence="13">
    <location>
        <begin position="201"/>
        <end position="203"/>
    </location>
    <ligand>
        <name>ATP</name>
        <dbReference type="ChEBI" id="CHEBI:30616"/>
    </ligand>
</feature>
<comment type="caution">
    <text evidence="21">The sequence shown here is derived from an EMBL/GenBank/DDBJ whole genome shotgun (WGS) entry which is preliminary data.</text>
</comment>
<dbReference type="PANTHER" id="PTHR43785">
    <property type="entry name" value="GAMMA-GLUTAMYLPUTRESCINE SYNTHETASE"/>
    <property type="match status" value="1"/>
</dbReference>
<dbReference type="SUPFAM" id="SSF55931">
    <property type="entry name" value="Glutamine synthetase/guanido kinase"/>
    <property type="match status" value="1"/>
</dbReference>
<dbReference type="Pfam" id="PF00120">
    <property type="entry name" value="Gln-synt_C"/>
    <property type="match status" value="1"/>
</dbReference>
<feature type="binding site" evidence="12">
    <location>
        <position position="306"/>
    </location>
    <ligand>
        <name>L-glutamate</name>
        <dbReference type="ChEBI" id="CHEBI:29985"/>
    </ligand>
</feature>
<dbReference type="GO" id="GO:0005737">
    <property type="term" value="C:cytoplasm"/>
    <property type="evidence" value="ECO:0007669"/>
    <property type="project" value="UniProtKB-SubCell"/>
</dbReference>
<dbReference type="PROSITE" id="PS51986">
    <property type="entry name" value="GS_BETA_GRASP"/>
    <property type="match status" value="1"/>
</dbReference>
<feature type="modified residue" description="O-AMP-tyrosine" evidence="15">
    <location>
        <position position="375"/>
    </location>
</feature>
<evidence type="ECO:0000256" key="8">
    <source>
        <dbReference type="ARBA" id="ARBA00022741"/>
    </source>
</evidence>
<dbReference type="FunFam" id="3.10.20.70:FF:000005">
    <property type="entry name" value="Glutamine synthetase"/>
    <property type="match status" value="1"/>
</dbReference>
<feature type="binding site" evidence="13">
    <location>
        <position position="186"/>
    </location>
    <ligand>
        <name>ATP</name>
        <dbReference type="ChEBI" id="CHEBI:30616"/>
    </ligand>
</feature>
<feature type="binding site" evidence="13">
    <location>
        <position position="318"/>
    </location>
    <ligand>
        <name>ATP</name>
        <dbReference type="ChEBI" id="CHEBI:30616"/>
    </ligand>
</feature>
<dbReference type="GO" id="GO:0005524">
    <property type="term" value="F:ATP binding"/>
    <property type="evidence" value="ECO:0007669"/>
    <property type="project" value="UniProtKB-KW"/>
</dbReference>
<dbReference type="RefSeq" id="WP_010764140.1">
    <property type="nucleotide sequence ID" value="NZ_ASWB01000001.1"/>
</dbReference>
<organism evidence="21 23">
    <name type="scientific">Enterococcus moraviensis ATCC BAA-383</name>
    <dbReference type="NCBI Taxonomy" id="1158609"/>
    <lineage>
        <taxon>Bacteria</taxon>
        <taxon>Bacillati</taxon>
        <taxon>Bacillota</taxon>
        <taxon>Bacilli</taxon>
        <taxon>Lactobacillales</taxon>
        <taxon>Enterococcaceae</taxon>
        <taxon>Enterococcus</taxon>
    </lineage>
</organism>
<dbReference type="InterPro" id="IPR036651">
    <property type="entry name" value="Gln_synt_N_sf"/>
</dbReference>
<keyword evidence="8 13" id="KW-0547">Nucleotide-binding</keyword>
<feature type="binding site" evidence="14">
    <location>
        <position position="136"/>
    </location>
    <ligand>
        <name>Mg(2+)</name>
        <dbReference type="ChEBI" id="CHEBI:18420"/>
        <label>1</label>
    </ligand>
</feature>
<keyword evidence="5" id="KW-0963">Cytoplasm</keyword>
<feature type="domain" description="GS catalytic" evidence="20">
    <location>
        <begin position="110"/>
        <end position="446"/>
    </location>
</feature>
<dbReference type="PROSITE" id="PS00181">
    <property type="entry name" value="GLNA_ATP"/>
    <property type="match status" value="1"/>
</dbReference>
<comment type="similarity">
    <text evidence="2 16 17">Belongs to the glutamine synthetase family.</text>
</comment>
<dbReference type="OrthoDB" id="9807095at2"/>
<feature type="binding site" evidence="12">
    <location>
        <position position="318"/>
    </location>
    <ligand>
        <name>L-glutamate</name>
        <dbReference type="ChEBI" id="CHEBI:29985"/>
    </ligand>
</feature>
<name>R2R5E1_9ENTE</name>
<feature type="binding site" evidence="14">
    <location>
        <position position="198"/>
    </location>
    <ligand>
        <name>Mg(2+)</name>
        <dbReference type="ChEBI" id="CHEBI:18420"/>
        <label>1</label>
    </ligand>
</feature>
<accession>R2R5E1</accession>
<evidence type="ECO:0000256" key="1">
    <source>
        <dbReference type="ARBA" id="ARBA00004496"/>
    </source>
</evidence>
<dbReference type="EMBL" id="AJAS01000008">
    <property type="protein sequence ID" value="EOI02996.1"/>
    <property type="molecule type" value="Genomic_DNA"/>
</dbReference>
<dbReference type="FunFam" id="3.30.590.10:FF:000003">
    <property type="entry name" value="Glutamine synthetase 2"/>
    <property type="match status" value="1"/>
</dbReference>
<dbReference type="InterPro" id="IPR027302">
    <property type="entry name" value="Gln_synth_N_conserv_site"/>
</dbReference>
<dbReference type="PATRIC" id="fig|1158609.3.peg.705"/>
<dbReference type="InterPro" id="IPR027303">
    <property type="entry name" value="Gln_synth_gly_rich_site"/>
</dbReference>
<dbReference type="HOGENOM" id="CLU_017290_1_3_9"/>
<evidence type="ECO:0000256" key="14">
    <source>
        <dbReference type="PIRSR" id="PIRSR604809-3"/>
    </source>
</evidence>
<dbReference type="NCBIfam" id="TIGR00653">
    <property type="entry name" value="GlnA"/>
    <property type="match status" value="1"/>
</dbReference>
<dbReference type="SMART" id="SM01230">
    <property type="entry name" value="Gln-synt_C"/>
    <property type="match status" value="1"/>
</dbReference>
<dbReference type="EMBL" id="ASWB01000001">
    <property type="protein sequence ID" value="EOT74127.1"/>
    <property type="molecule type" value="Genomic_DNA"/>
</dbReference>
<feature type="binding site" evidence="14">
    <location>
        <position position="134"/>
    </location>
    <ligand>
        <name>Mg(2+)</name>
        <dbReference type="ChEBI" id="CHEBI:18420"/>
        <label>1</label>
    </ligand>
</feature>
<evidence type="ECO:0000256" key="4">
    <source>
        <dbReference type="ARBA" id="ARBA00021364"/>
    </source>
</evidence>
<dbReference type="PROSITE" id="PS00180">
    <property type="entry name" value="GLNA_1"/>
    <property type="match status" value="1"/>
</dbReference>
<feature type="binding site" evidence="12">
    <location>
        <position position="337"/>
    </location>
    <ligand>
        <name>L-glutamate</name>
        <dbReference type="ChEBI" id="CHEBI:29985"/>
    </ligand>
</feature>
<sequence>MTKKQNTVEDIKRIADEENVRFLRLMFTDIMGTIKNVEVPVSQLDKVLSNKMMFDGSSIEGFVRIEESDMYLYPDVSTWMIFPWESDHGKVARLICDIYNPDGTPFAGDPRGNLKRALADMEELGFTSFNLGPEPEFFLFKLDEDGKITTDLNDRGGYFDFAPTDLGENCRRDIVLELESLGFEVEASHHEVAPGQHEIDFKYADVIEACDNIQTFKLVVKTIARKHGLHATFMPKPLYGINGSGMHCNMSLFKDDENVFYDENGPMQLSQTAYHFLGGLLKHARAYTAVCNPTVNSYKRLVPGYEAPVYVAWSGRNRSPLVRVPESRGLSTRLELRSVDPSANPYLTMAALLQAGLDGIKNEIEPPQAVDRNIYVMNEEERKEAQIHDLPSTLHNAIKELRKDKVMVNALGEHIYVNFVEAKRMEWAAFRQTVSEWEREQYLELY</sequence>
<dbReference type="PANTHER" id="PTHR43785:SF12">
    <property type="entry name" value="TYPE-1 GLUTAMINE SYNTHETASE 2"/>
    <property type="match status" value="1"/>
</dbReference>
<evidence type="ECO:0000256" key="12">
    <source>
        <dbReference type="PIRSR" id="PIRSR604809-1"/>
    </source>
</evidence>
<keyword evidence="15" id="KW-0597">Phosphoprotein</keyword>
<evidence type="ECO:0000256" key="11">
    <source>
        <dbReference type="ARBA" id="ARBA00049436"/>
    </source>
</evidence>
<gene>
    <name evidence="22" type="ORF">I586_01125</name>
    <name evidence="21" type="ORF">UAY_00741</name>
</gene>
<dbReference type="Gene3D" id="3.10.20.70">
    <property type="entry name" value="Glutamine synthetase, N-terminal domain"/>
    <property type="match status" value="1"/>
</dbReference>
<evidence type="ECO:0000256" key="15">
    <source>
        <dbReference type="PIRSR" id="PIRSR604809-50"/>
    </source>
</evidence>
<dbReference type="AlphaFoldDB" id="R2R5E1"/>
<feature type="binding site" evidence="12">
    <location>
        <position position="300"/>
    </location>
    <ligand>
        <name>L-glutamate</name>
        <dbReference type="ChEBI" id="CHEBI:29985"/>
    </ligand>
</feature>
<evidence type="ECO:0000256" key="10">
    <source>
        <dbReference type="ARBA" id="ARBA00022842"/>
    </source>
</evidence>
<dbReference type="Gene3D" id="3.30.590.10">
    <property type="entry name" value="Glutamine synthetase/guanido kinase, catalytic domain"/>
    <property type="match status" value="1"/>
</dbReference>
<keyword evidence="9 13" id="KW-0067">ATP-binding</keyword>
<comment type="catalytic activity">
    <reaction evidence="11 18">
        <text>L-glutamate + NH4(+) + ATP = L-glutamine + ADP + phosphate + H(+)</text>
        <dbReference type="Rhea" id="RHEA:16169"/>
        <dbReference type="ChEBI" id="CHEBI:15378"/>
        <dbReference type="ChEBI" id="CHEBI:28938"/>
        <dbReference type="ChEBI" id="CHEBI:29985"/>
        <dbReference type="ChEBI" id="CHEBI:30616"/>
        <dbReference type="ChEBI" id="CHEBI:43474"/>
        <dbReference type="ChEBI" id="CHEBI:58359"/>
        <dbReference type="ChEBI" id="CHEBI:456216"/>
        <dbReference type="EC" id="6.3.1.2"/>
    </reaction>
</comment>
<feature type="binding site" evidence="14">
    <location>
        <position position="335"/>
    </location>
    <ligand>
        <name>Mg(2+)</name>
        <dbReference type="ChEBI" id="CHEBI:18420"/>
        <label>1</label>
    </ligand>
</feature>
<keyword evidence="10 14" id="KW-0460">Magnesium</keyword>
<feature type="binding site" evidence="14">
    <location>
        <position position="247"/>
    </location>
    <ligand>
        <name>Mg(2+)</name>
        <dbReference type="ChEBI" id="CHEBI:18420"/>
        <label>1</label>
    </ligand>
</feature>
<proteinExistence type="inferred from homology"/>
<dbReference type="STRING" id="155617.RV09_GL002747"/>
<keyword evidence="7 14" id="KW-0479">Metal-binding</keyword>
<evidence type="ECO:0000313" key="23">
    <source>
        <dbReference type="Proteomes" id="UP000013781"/>
    </source>
</evidence>
<evidence type="ECO:0000313" key="22">
    <source>
        <dbReference type="EMBL" id="EOT74127.1"/>
    </source>
</evidence>
<dbReference type="EC" id="6.3.1.2" evidence="3 18"/>
<keyword evidence="6 18" id="KW-0436">Ligase</keyword>
<dbReference type="GO" id="GO:0046872">
    <property type="term" value="F:metal ion binding"/>
    <property type="evidence" value="ECO:0007669"/>
    <property type="project" value="UniProtKB-KW"/>
</dbReference>
<protein>
    <recommendedName>
        <fullName evidence="4 18">Glutamine synthetase</fullName>
        <ecNumber evidence="3 18">6.3.1.2</ecNumber>
    </recommendedName>
</protein>
<dbReference type="InterPro" id="IPR014746">
    <property type="entry name" value="Gln_synth/guanido_kin_cat_dom"/>
</dbReference>
<evidence type="ECO:0000256" key="7">
    <source>
        <dbReference type="ARBA" id="ARBA00022723"/>
    </source>
</evidence>
<evidence type="ECO:0000256" key="16">
    <source>
        <dbReference type="PROSITE-ProRule" id="PRU01330"/>
    </source>
</evidence>
<evidence type="ECO:0000256" key="18">
    <source>
        <dbReference type="RuleBase" id="RU004356"/>
    </source>
</evidence>
<evidence type="ECO:0000313" key="21">
    <source>
        <dbReference type="EMBL" id="EOI02996.1"/>
    </source>
</evidence>
<evidence type="ECO:0000256" key="2">
    <source>
        <dbReference type="ARBA" id="ARBA00009897"/>
    </source>
</evidence>
<dbReference type="Proteomes" id="UP000013781">
    <property type="component" value="Unassembled WGS sequence"/>
</dbReference>
<dbReference type="eggNOG" id="COG0174">
    <property type="taxonomic scope" value="Bacteria"/>
</dbReference>
<evidence type="ECO:0000256" key="13">
    <source>
        <dbReference type="PIRSR" id="PIRSR604809-2"/>
    </source>
</evidence>
<evidence type="ECO:0000256" key="3">
    <source>
        <dbReference type="ARBA" id="ARBA00012937"/>
    </source>
</evidence>
<comment type="cofactor">
    <cofactor evidence="14">
        <name>Mg(2+)</name>
        <dbReference type="ChEBI" id="CHEBI:18420"/>
    </cofactor>
    <text evidence="14">Binds 2 Mg(2+) ions per subunit.</text>
</comment>
<dbReference type="PROSITE" id="PS51987">
    <property type="entry name" value="GS_CATALYTIC"/>
    <property type="match status" value="1"/>
</dbReference>
<evidence type="ECO:0000256" key="6">
    <source>
        <dbReference type="ARBA" id="ARBA00022598"/>
    </source>
</evidence>
<dbReference type="InterPro" id="IPR008146">
    <property type="entry name" value="Gln_synth_cat_dom"/>
</dbReference>
<dbReference type="InterPro" id="IPR004809">
    <property type="entry name" value="Gln_synth_I"/>
</dbReference>
<feature type="binding site" evidence="12">
    <location>
        <begin position="242"/>
        <end position="243"/>
    </location>
    <ligand>
        <name>L-glutamate</name>
        <dbReference type="ChEBI" id="CHEBI:29985"/>
    </ligand>
</feature>
<evidence type="ECO:0000256" key="17">
    <source>
        <dbReference type="RuleBase" id="RU000384"/>
    </source>
</evidence>
<evidence type="ECO:0000259" key="19">
    <source>
        <dbReference type="PROSITE" id="PS51986"/>
    </source>
</evidence>
<dbReference type="GO" id="GO:0006542">
    <property type="term" value="P:glutamine biosynthetic process"/>
    <property type="evidence" value="ECO:0007669"/>
    <property type="project" value="InterPro"/>
</dbReference>
<feature type="domain" description="GS beta-grasp" evidence="19">
    <location>
        <begin position="18"/>
        <end position="103"/>
    </location>
</feature>
<keyword evidence="24" id="KW-1185">Reference proteome</keyword>
<dbReference type="Proteomes" id="UP000014157">
    <property type="component" value="Unassembled WGS sequence"/>
</dbReference>
<evidence type="ECO:0000313" key="24">
    <source>
        <dbReference type="Proteomes" id="UP000014157"/>
    </source>
</evidence>
<dbReference type="GO" id="GO:0004356">
    <property type="term" value="F:glutamine synthetase activity"/>
    <property type="evidence" value="ECO:0007669"/>
    <property type="project" value="UniProtKB-EC"/>
</dbReference>
<feature type="binding site" evidence="14">
    <location>
        <position position="191"/>
    </location>
    <ligand>
        <name>Mg(2+)</name>
        <dbReference type="ChEBI" id="CHEBI:18420"/>
        <label>1</label>
    </ligand>
</feature>
<evidence type="ECO:0000256" key="9">
    <source>
        <dbReference type="ARBA" id="ARBA00022840"/>
    </source>
</evidence>
<evidence type="ECO:0000259" key="20">
    <source>
        <dbReference type="PROSITE" id="PS51987"/>
    </source>
</evidence>
<reference evidence="21 23" key="1">
    <citation type="submission" date="2013-02" db="EMBL/GenBank/DDBJ databases">
        <title>The Genome Sequence of Enterococcus moraviensis BAA-383.</title>
        <authorList>
            <consortium name="The Broad Institute Genome Sequencing Platform"/>
            <consortium name="The Broad Institute Genome Sequencing Center for Infectious Disease"/>
            <person name="Earl A.M."/>
            <person name="Gilmore M.S."/>
            <person name="Lebreton F."/>
            <person name="Walker B."/>
            <person name="Young S.K."/>
            <person name="Zeng Q."/>
            <person name="Gargeya S."/>
            <person name="Fitzgerald M."/>
            <person name="Haas B."/>
            <person name="Abouelleil A."/>
            <person name="Alvarado L."/>
            <person name="Arachchi H.M."/>
            <person name="Berlin A.M."/>
            <person name="Chapman S.B."/>
            <person name="Dewar J."/>
            <person name="Goldberg J."/>
            <person name="Griggs A."/>
            <person name="Gujja S."/>
            <person name="Hansen M."/>
            <person name="Howarth C."/>
            <person name="Imamovic A."/>
            <person name="Larimer J."/>
            <person name="McCowan C."/>
            <person name="Murphy C."/>
            <person name="Neiman D."/>
            <person name="Pearson M."/>
            <person name="Priest M."/>
            <person name="Roberts A."/>
            <person name="Saif S."/>
            <person name="Shea T."/>
            <person name="Sisk P."/>
            <person name="Sykes S."/>
            <person name="Wortman J."/>
            <person name="Nusbaum C."/>
            <person name="Birren B."/>
        </authorList>
    </citation>
    <scope>NUCLEOTIDE SEQUENCE [LARGE SCALE GENOMIC DNA]</scope>
    <source>
        <strain evidence="21 23">ATCC BAA-383</strain>
    </source>
</reference>
<comment type="subcellular location">
    <subcellularLocation>
        <location evidence="1">Cytoplasm</location>
    </subcellularLocation>
</comment>